<proteinExistence type="predicted"/>
<gene>
    <name evidence="3" type="ORF">OL497_01140</name>
</gene>
<dbReference type="InterPro" id="IPR052776">
    <property type="entry name" value="Chloro_ReproSupport/MetalTrans"/>
</dbReference>
<keyword evidence="1" id="KW-1133">Transmembrane helix</keyword>
<feature type="transmembrane region" description="Helical" evidence="1">
    <location>
        <begin position="123"/>
        <end position="144"/>
    </location>
</feature>
<dbReference type="PANTHER" id="PTHR33876:SF4">
    <property type="entry name" value="CHLOROPLAST PROTEIN FOR GROWTH AND FERTILITY 2"/>
    <property type="match status" value="1"/>
</dbReference>
<feature type="transmembrane region" description="Helical" evidence="1">
    <location>
        <begin position="72"/>
        <end position="93"/>
    </location>
</feature>
<feature type="transmembrane region" description="Helical" evidence="1">
    <location>
        <begin position="192"/>
        <end position="211"/>
    </location>
</feature>
<protein>
    <submittedName>
        <fullName evidence="3">Sulfite exporter TauE/SafE family protein</fullName>
    </submittedName>
</protein>
<keyword evidence="1" id="KW-0812">Transmembrane</keyword>
<keyword evidence="4" id="KW-1185">Reference proteome</keyword>
<dbReference type="PANTHER" id="PTHR33876">
    <property type="entry name" value="UNNAMED PRODUCT"/>
    <property type="match status" value="1"/>
</dbReference>
<dbReference type="RefSeq" id="WP_264726900.1">
    <property type="nucleotide sequence ID" value="NZ_JAPDNR010000001.1"/>
</dbReference>
<reference evidence="3 4" key="1">
    <citation type="submission" date="2022-10" db="EMBL/GenBank/DDBJ databases">
        <title>Chitinophaga nivalis PC15 sp. nov., isolated from Pyeongchang county, South Korea.</title>
        <authorList>
            <person name="Trinh H.N."/>
        </authorList>
    </citation>
    <scope>NUCLEOTIDE SEQUENCE [LARGE SCALE GENOMIC DNA]</scope>
    <source>
        <strain evidence="3 4">PC14</strain>
    </source>
</reference>
<feature type="transmembrane region" description="Helical" evidence="1">
    <location>
        <begin position="156"/>
        <end position="180"/>
    </location>
</feature>
<sequence length="216" mass="23579">MITSSMFLILYAGFTHAFETDHVLAVTNMAIARNKLIKAVKDGAFWGLGHTSTLLLIGIIFLAIKLHIPDKYFSYFEAGVGLMLIAMGVYRLAKWAKNGTDEHHHQGDPHTHSHKPQASHSHLPAYMVGLVHGLAGSGVLILAVMSQSDAVSSGLLYLLIFGVGSVFGMMLAAGVFSFPFTRRIFQYGKVKLILIGISSLLCIGYGAWIIYKNLWG</sequence>
<feature type="transmembrane region" description="Helical" evidence="1">
    <location>
        <begin position="43"/>
        <end position="66"/>
    </location>
</feature>
<evidence type="ECO:0000259" key="2">
    <source>
        <dbReference type="Pfam" id="PF13386"/>
    </source>
</evidence>
<evidence type="ECO:0000313" key="4">
    <source>
        <dbReference type="Proteomes" id="UP001207742"/>
    </source>
</evidence>
<comment type="caution">
    <text evidence="3">The sequence shown here is derived from an EMBL/GenBank/DDBJ whole genome shotgun (WGS) entry which is preliminary data.</text>
</comment>
<keyword evidence="1" id="KW-0472">Membrane</keyword>
<dbReference type="InterPro" id="IPR039447">
    <property type="entry name" value="UreH-like_TM_dom"/>
</dbReference>
<organism evidence="3 4">
    <name type="scientific">Chitinophaga nivalis</name>
    <dbReference type="NCBI Taxonomy" id="2991709"/>
    <lineage>
        <taxon>Bacteria</taxon>
        <taxon>Pseudomonadati</taxon>
        <taxon>Bacteroidota</taxon>
        <taxon>Chitinophagia</taxon>
        <taxon>Chitinophagales</taxon>
        <taxon>Chitinophagaceae</taxon>
        <taxon>Chitinophaga</taxon>
    </lineage>
</organism>
<feature type="domain" description="Urease accessory protein UreH-like transmembrane" evidence="2">
    <location>
        <begin position="38"/>
        <end position="197"/>
    </location>
</feature>
<dbReference type="Proteomes" id="UP001207742">
    <property type="component" value="Unassembled WGS sequence"/>
</dbReference>
<accession>A0ABT3IFA5</accession>
<dbReference type="EMBL" id="JAPDNS010000001">
    <property type="protein sequence ID" value="MCW3482485.1"/>
    <property type="molecule type" value="Genomic_DNA"/>
</dbReference>
<name>A0ABT3IFA5_9BACT</name>
<dbReference type="Pfam" id="PF13386">
    <property type="entry name" value="DsbD_2"/>
    <property type="match status" value="1"/>
</dbReference>
<evidence type="ECO:0000313" key="3">
    <source>
        <dbReference type="EMBL" id="MCW3482485.1"/>
    </source>
</evidence>
<evidence type="ECO:0000256" key="1">
    <source>
        <dbReference type="SAM" id="Phobius"/>
    </source>
</evidence>